<reference evidence="2 3" key="1">
    <citation type="submission" date="2014-11" db="EMBL/GenBank/DDBJ databases">
        <title>Genetic blueprint of the zoonotic pathogen Toxocara canis.</title>
        <authorList>
            <person name="Zhu X.-Q."/>
            <person name="Korhonen P.K."/>
            <person name="Cai H."/>
            <person name="Young N.D."/>
            <person name="Nejsum P."/>
            <person name="von Samson-Himmelstjerna G."/>
            <person name="Boag P.R."/>
            <person name="Tan P."/>
            <person name="Li Q."/>
            <person name="Min J."/>
            <person name="Yang Y."/>
            <person name="Wang X."/>
            <person name="Fang X."/>
            <person name="Hall R.S."/>
            <person name="Hofmann A."/>
            <person name="Sternberg P.W."/>
            <person name="Jex A.R."/>
            <person name="Gasser R.B."/>
        </authorList>
    </citation>
    <scope>NUCLEOTIDE SEQUENCE [LARGE SCALE GENOMIC DNA]</scope>
    <source>
        <strain evidence="2">PN_DK_2014</strain>
    </source>
</reference>
<dbReference type="InterPro" id="IPR011333">
    <property type="entry name" value="SKP1/BTB/POZ_sf"/>
</dbReference>
<accession>A0A0B2VEY8</accession>
<name>A0A0B2VEY8_TOXCA</name>
<dbReference type="AlphaFoldDB" id="A0A0B2VEY8"/>
<dbReference type="OrthoDB" id="5786856at2759"/>
<dbReference type="Pfam" id="PF00651">
    <property type="entry name" value="BTB"/>
    <property type="match status" value="1"/>
</dbReference>
<dbReference type="Gene3D" id="3.30.710.10">
    <property type="entry name" value="Potassium Channel Kv1.1, Chain A"/>
    <property type="match status" value="1"/>
</dbReference>
<proteinExistence type="predicted"/>
<dbReference type="Proteomes" id="UP000031036">
    <property type="component" value="Unassembled WGS sequence"/>
</dbReference>
<keyword evidence="3" id="KW-1185">Reference proteome</keyword>
<sequence length="402" mass="46808">MLRSDVKRLNCICGEVQPTCLTFVMRWCISLVSNNLAFGEAISFITTYRYDAYEWSARIYRDFTTGHIGEYSVELIVEPVRIVGRQHPIAEYCKFSLQISDDPLRESIPLDGMHECVGDSARVEVYATKDAERTNHKVVYRAPHETKFANKLDEVFRSRSLAGKRVALTIVMRFPMLDFQTDFSNFSAIPKAISPNDYRLKSLKLAHCDYKLICVDGELNTSKHLLFISSPRFRKHFCDETQPSNEYHLEFAYAAVEQILKFVYTGTFALDTQHTDSAYVRQLISFVKYFQFSCLEDLKSQIQIHLCAYLYNHANNLKTFVELLLLATDLGFPQLKKHCVFAIINQYYTMFKRKYNFNVENFEDRDIFNRLNRGESIFSPSVIQKIDSAYKLSRKISVIYNY</sequence>
<evidence type="ECO:0000313" key="2">
    <source>
        <dbReference type="EMBL" id="KHN80113.1"/>
    </source>
</evidence>
<dbReference type="SUPFAM" id="SSF54695">
    <property type="entry name" value="POZ domain"/>
    <property type="match status" value="1"/>
</dbReference>
<dbReference type="PROSITE" id="PS50097">
    <property type="entry name" value="BTB"/>
    <property type="match status" value="1"/>
</dbReference>
<evidence type="ECO:0000259" key="1">
    <source>
        <dbReference type="PROSITE" id="PS50097"/>
    </source>
</evidence>
<gene>
    <name evidence="2" type="ORF">Tcan_12300</name>
</gene>
<dbReference type="EMBL" id="JPKZ01001765">
    <property type="protein sequence ID" value="KHN80113.1"/>
    <property type="molecule type" value="Genomic_DNA"/>
</dbReference>
<dbReference type="STRING" id="6265.A0A0B2VEY8"/>
<dbReference type="OMA" id="DSFRVPR"/>
<evidence type="ECO:0000313" key="3">
    <source>
        <dbReference type="Proteomes" id="UP000031036"/>
    </source>
</evidence>
<dbReference type="CDD" id="cd18186">
    <property type="entry name" value="BTB_POZ_ZBTB_KLHL-like"/>
    <property type="match status" value="1"/>
</dbReference>
<dbReference type="InterPro" id="IPR000210">
    <property type="entry name" value="BTB/POZ_dom"/>
</dbReference>
<organism evidence="2 3">
    <name type="scientific">Toxocara canis</name>
    <name type="common">Canine roundworm</name>
    <dbReference type="NCBI Taxonomy" id="6265"/>
    <lineage>
        <taxon>Eukaryota</taxon>
        <taxon>Metazoa</taxon>
        <taxon>Ecdysozoa</taxon>
        <taxon>Nematoda</taxon>
        <taxon>Chromadorea</taxon>
        <taxon>Rhabditida</taxon>
        <taxon>Spirurina</taxon>
        <taxon>Ascaridomorpha</taxon>
        <taxon>Ascaridoidea</taxon>
        <taxon>Toxocaridae</taxon>
        <taxon>Toxocara</taxon>
    </lineage>
</organism>
<comment type="caution">
    <text evidence="2">The sequence shown here is derived from an EMBL/GenBank/DDBJ whole genome shotgun (WGS) entry which is preliminary data.</text>
</comment>
<feature type="domain" description="BTB" evidence="1">
    <location>
        <begin position="208"/>
        <end position="272"/>
    </location>
</feature>
<protein>
    <recommendedName>
        <fullName evidence="1">BTB domain-containing protein</fullName>
    </recommendedName>
</protein>